<dbReference type="SUPFAM" id="SSF52540">
    <property type="entry name" value="P-loop containing nucleoside triphosphate hydrolases"/>
    <property type="match status" value="1"/>
</dbReference>
<proteinExistence type="predicted"/>
<accession>A0A3B0WHI7</accession>
<evidence type="ECO:0000256" key="1">
    <source>
        <dbReference type="ARBA" id="ARBA00022679"/>
    </source>
</evidence>
<dbReference type="EMBL" id="UOFD01000079">
    <property type="protein sequence ID" value="VAW54781.1"/>
    <property type="molecule type" value="Genomic_DNA"/>
</dbReference>
<evidence type="ECO:0000313" key="4">
    <source>
        <dbReference type="EMBL" id="VAW54781.1"/>
    </source>
</evidence>
<protein>
    <submittedName>
        <fullName evidence="4">Putative deacetylase sulfotransferase</fullName>
    </submittedName>
</protein>
<dbReference type="AlphaFoldDB" id="A0A3B0WHI7"/>
<feature type="domain" description="Sulfotransferase" evidence="3">
    <location>
        <begin position="8"/>
        <end position="186"/>
    </location>
</feature>
<dbReference type="InterPro" id="IPR027417">
    <property type="entry name" value="P-loop_NTPase"/>
</dbReference>
<dbReference type="PANTHER" id="PTHR10605:SF56">
    <property type="entry name" value="BIFUNCTIONAL HEPARAN SULFATE N-DEACETYLASE_N-SULFOTRANSFERASE"/>
    <property type="match status" value="1"/>
</dbReference>
<dbReference type="InterPro" id="IPR000863">
    <property type="entry name" value="Sulfotransferase_dom"/>
</dbReference>
<organism evidence="4">
    <name type="scientific">hydrothermal vent metagenome</name>
    <dbReference type="NCBI Taxonomy" id="652676"/>
    <lineage>
        <taxon>unclassified sequences</taxon>
        <taxon>metagenomes</taxon>
        <taxon>ecological metagenomes</taxon>
    </lineage>
</organism>
<dbReference type="InterPro" id="IPR037359">
    <property type="entry name" value="NST/OST"/>
</dbReference>
<dbReference type="Pfam" id="PF00685">
    <property type="entry name" value="Sulfotransfer_1"/>
    <property type="match status" value="1"/>
</dbReference>
<gene>
    <name evidence="4" type="ORF">MNBD_GAMMA06-601</name>
</gene>
<reference evidence="4" key="1">
    <citation type="submission" date="2018-06" db="EMBL/GenBank/DDBJ databases">
        <authorList>
            <person name="Zhirakovskaya E."/>
        </authorList>
    </citation>
    <scope>NUCLEOTIDE SEQUENCE</scope>
</reference>
<dbReference type="Gene3D" id="3.40.50.300">
    <property type="entry name" value="P-loop containing nucleotide triphosphate hydrolases"/>
    <property type="match status" value="1"/>
</dbReference>
<dbReference type="GO" id="GO:0008146">
    <property type="term" value="F:sulfotransferase activity"/>
    <property type="evidence" value="ECO:0007669"/>
    <property type="project" value="InterPro"/>
</dbReference>
<dbReference type="PANTHER" id="PTHR10605">
    <property type="entry name" value="HEPARAN SULFATE SULFOTRANSFERASE"/>
    <property type="match status" value="1"/>
</dbReference>
<sequence>MSDKPVPNLFIIGAMKSGTTSLHEYLNEHPDVFMSDVKEPGYFSDCVDYYPKDDEWYESLFKDAKHHKIIGESSTHYTKLPICDGVIQKIWKYNPDARFIYIMRNPITRIISHYWHGIKYGDERHNILTAIKKNKAYVDFSDYAFQLEPYIERFGKDKIYTLSFESLVNNPTTELKKLFEWLGVDAGISIKSAGQSHNALPDSFKRVKGFGLLYKFRQSFIWNTIAPFIPKKITSATAALTVKDAVKSSNKDEGVHRYLKPIFTSKVKKLEALLNKKFDEWHL</sequence>
<keyword evidence="1 4" id="KW-0808">Transferase</keyword>
<name>A0A3B0WHI7_9ZZZZ</name>
<evidence type="ECO:0000259" key="3">
    <source>
        <dbReference type="Pfam" id="PF00685"/>
    </source>
</evidence>
<evidence type="ECO:0000256" key="2">
    <source>
        <dbReference type="ARBA" id="ARBA00023180"/>
    </source>
</evidence>
<keyword evidence="2" id="KW-0325">Glycoprotein</keyword>